<evidence type="ECO:0000313" key="2">
    <source>
        <dbReference type="Proteomes" id="UP001590951"/>
    </source>
</evidence>
<dbReference type="EMBL" id="JBHFEH010000058">
    <property type="protein sequence ID" value="KAL2049727.1"/>
    <property type="molecule type" value="Genomic_DNA"/>
</dbReference>
<reference evidence="1 2" key="1">
    <citation type="submission" date="2024-09" db="EMBL/GenBank/DDBJ databases">
        <title>Rethinking Asexuality: The Enigmatic Case of Functional Sexual Genes in Lepraria (Stereocaulaceae).</title>
        <authorList>
            <person name="Doellman M."/>
            <person name="Sun Y."/>
            <person name="Barcenas-Pena A."/>
            <person name="Lumbsch H.T."/>
            <person name="Grewe F."/>
        </authorList>
    </citation>
    <scope>NUCLEOTIDE SEQUENCE [LARGE SCALE GENOMIC DNA]</scope>
    <source>
        <strain evidence="1 2">Grewe 0041</strain>
    </source>
</reference>
<protein>
    <submittedName>
        <fullName evidence="1">Uncharacterized protein</fullName>
    </submittedName>
</protein>
<sequence>MSLANAAMEAPEKPFHIMDSPVEIRNKILGKLLPNRPEIKVHGRSYGRDKHNLCYDTNYG</sequence>
<gene>
    <name evidence="1" type="ORF">ABVK25_009950</name>
</gene>
<name>A0ABR4AXS3_9LECA</name>
<evidence type="ECO:0000313" key="1">
    <source>
        <dbReference type="EMBL" id="KAL2049727.1"/>
    </source>
</evidence>
<organism evidence="1 2">
    <name type="scientific">Lepraria finkii</name>
    <dbReference type="NCBI Taxonomy" id="1340010"/>
    <lineage>
        <taxon>Eukaryota</taxon>
        <taxon>Fungi</taxon>
        <taxon>Dikarya</taxon>
        <taxon>Ascomycota</taxon>
        <taxon>Pezizomycotina</taxon>
        <taxon>Lecanoromycetes</taxon>
        <taxon>OSLEUM clade</taxon>
        <taxon>Lecanoromycetidae</taxon>
        <taxon>Lecanorales</taxon>
        <taxon>Lecanorineae</taxon>
        <taxon>Stereocaulaceae</taxon>
        <taxon>Lepraria</taxon>
    </lineage>
</organism>
<comment type="caution">
    <text evidence="1">The sequence shown here is derived from an EMBL/GenBank/DDBJ whole genome shotgun (WGS) entry which is preliminary data.</text>
</comment>
<accession>A0ABR4AXS3</accession>
<dbReference type="Proteomes" id="UP001590951">
    <property type="component" value="Unassembled WGS sequence"/>
</dbReference>
<proteinExistence type="predicted"/>
<keyword evidence="2" id="KW-1185">Reference proteome</keyword>